<dbReference type="Gene3D" id="3.30.500.10">
    <property type="entry name" value="MHC class I-like antigen recognition-like"/>
    <property type="match status" value="1"/>
</dbReference>
<dbReference type="InterPro" id="IPR037055">
    <property type="entry name" value="MHC_I-like_Ag-recog_sf"/>
</dbReference>
<keyword evidence="6" id="KW-1133">Transmembrane helix</keyword>
<dbReference type="GO" id="GO:0009897">
    <property type="term" value="C:external side of plasma membrane"/>
    <property type="evidence" value="ECO:0007669"/>
    <property type="project" value="TreeGrafter"/>
</dbReference>
<dbReference type="Proteomes" id="UP000694422">
    <property type="component" value="Unplaced"/>
</dbReference>
<keyword evidence="5" id="KW-0391">Immunity</keyword>
<dbReference type="GO" id="GO:0001916">
    <property type="term" value="P:positive regulation of T cell mediated cytotoxicity"/>
    <property type="evidence" value="ECO:0007669"/>
    <property type="project" value="TreeGrafter"/>
</dbReference>
<dbReference type="PANTHER" id="PTHR16675:SF169">
    <property type="entry name" value="HLA CLASS I HISTOCOMPATIBILITY ANTIGEN, ALPHA CHAIN G"/>
    <property type="match status" value="1"/>
</dbReference>
<dbReference type="SMART" id="SM00407">
    <property type="entry name" value="IGc1"/>
    <property type="match status" value="1"/>
</dbReference>
<reference evidence="12" key="2">
    <citation type="submission" date="2025-09" db="UniProtKB">
        <authorList>
            <consortium name="Ensembl"/>
        </authorList>
    </citation>
    <scope>IDENTIFICATION</scope>
</reference>
<evidence type="ECO:0000256" key="4">
    <source>
        <dbReference type="ARBA" id="ARBA00022692"/>
    </source>
</evidence>
<dbReference type="InterPro" id="IPR003597">
    <property type="entry name" value="Ig_C1-set"/>
</dbReference>
<keyword evidence="13" id="KW-1185">Reference proteome</keyword>
<dbReference type="InterPro" id="IPR036179">
    <property type="entry name" value="Ig-like_dom_sf"/>
</dbReference>
<keyword evidence="3" id="KW-0490">MHC I</keyword>
<dbReference type="PANTHER" id="PTHR16675">
    <property type="entry name" value="MHC CLASS I-RELATED"/>
    <property type="match status" value="1"/>
</dbReference>
<dbReference type="InterPro" id="IPR013783">
    <property type="entry name" value="Ig-like_fold"/>
</dbReference>
<dbReference type="GO" id="GO:0005102">
    <property type="term" value="F:signaling receptor binding"/>
    <property type="evidence" value="ECO:0007669"/>
    <property type="project" value="TreeGrafter"/>
</dbReference>
<dbReference type="InterPro" id="IPR003006">
    <property type="entry name" value="Ig/MHC_CS"/>
</dbReference>
<dbReference type="Gene3D" id="2.60.40.10">
    <property type="entry name" value="Immunoglobulins"/>
    <property type="match status" value="1"/>
</dbReference>
<evidence type="ECO:0000259" key="11">
    <source>
        <dbReference type="PROSITE" id="PS50835"/>
    </source>
</evidence>
<evidence type="ECO:0000256" key="2">
    <source>
        <dbReference type="ARBA" id="ARBA00006909"/>
    </source>
</evidence>
<comment type="subcellular location">
    <subcellularLocation>
        <location evidence="1">Membrane</location>
        <topology evidence="1">Single-pass type I membrane protein</topology>
    </subcellularLocation>
</comment>
<dbReference type="PRINTS" id="PR01638">
    <property type="entry name" value="MHCCLASSI"/>
</dbReference>
<dbReference type="PROSITE" id="PS00290">
    <property type="entry name" value="IG_MHC"/>
    <property type="match status" value="1"/>
</dbReference>
<dbReference type="InterPro" id="IPR001039">
    <property type="entry name" value="MHC_I_a_a1/a2"/>
</dbReference>
<evidence type="ECO:0000256" key="1">
    <source>
        <dbReference type="ARBA" id="ARBA00004479"/>
    </source>
</evidence>
<dbReference type="CDD" id="cd07698">
    <property type="entry name" value="IgC1_MHC_I_alpha3"/>
    <property type="match status" value="1"/>
</dbReference>
<organism evidence="12 13">
    <name type="scientific">Spermophilus dauricus</name>
    <name type="common">Daurian ground squirrel</name>
    <dbReference type="NCBI Taxonomy" id="99837"/>
    <lineage>
        <taxon>Eukaryota</taxon>
        <taxon>Metazoa</taxon>
        <taxon>Chordata</taxon>
        <taxon>Craniata</taxon>
        <taxon>Vertebrata</taxon>
        <taxon>Euteleostomi</taxon>
        <taxon>Mammalia</taxon>
        <taxon>Eutheria</taxon>
        <taxon>Euarchontoglires</taxon>
        <taxon>Glires</taxon>
        <taxon>Rodentia</taxon>
        <taxon>Sciuromorpha</taxon>
        <taxon>Sciuridae</taxon>
        <taxon>Xerinae</taxon>
        <taxon>Marmotini</taxon>
        <taxon>Spermophilus</taxon>
    </lineage>
</organism>
<dbReference type="GO" id="GO:0002476">
    <property type="term" value="P:antigen processing and presentation of endogenous peptide antigen via MHC class Ib"/>
    <property type="evidence" value="ECO:0007669"/>
    <property type="project" value="TreeGrafter"/>
</dbReference>
<dbReference type="Pfam" id="PF00129">
    <property type="entry name" value="MHC_I"/>
    <property type="match status" value="1"/>
</dbReference>
<name>A0A8C9PWV1_SPEDA</name>
<dbReference type="Ensembl" id="ENSSDAT00000019000.1">
    <property type="protein sequence ID" value="ENSSDAP00000016720.1"/>
    <property type="gene ID" value="ENSSDAG00000015049.1"/>
</dbReference>
<keyword evidence="7" id="KW-0472">Membrane</keyword>
<dbReference type="PROSITE" id="PS50835">
    <property type="entry name" value="IG_LIKE"/>
    <property type="match status" value="1"/>
</dbReference>
<dbReference type="InterPro" id="IPR007110">
    <property type="entry name" value="Ig-like_dom"/>
</dbReference>
<dbReference type="SUPFAM" id="SSF48726">
    <property type="entry name" value="Immunoglobulin"/>
    <property type="match status" value="1"/>
</dbReference>
<keyword evidence="8" id="KW-1015">Disulfide bond</keyword>
<dbReference type="SUPFAM" id="SSF54452">
    <property type="entry name" value="MHC antigen-recognition domain"/>
    <property type="match status" value="1"/>
</dbReference>
<evidence type="ECO:0000256" key="6">
    <source>
        <dbReference type="ARBA" id="ARBA00022989"/>
    </source>
</evidence>
<sequence>MLSTSLLLRMALNSKSSYLTPDLFPGPLRRPCPALSPLPLSSPAPGGGYFHTAVSRPGGGQPWYVAVGYVDDTQFVLFDSYAANPRMEPRAQWMDQVGPEYWEDQTRICKNSAQIDLGNLRNLLRYHNQSEGGSHTLQWTYGCDVGPDGRFLRGHDQFAYDGTDYISLNEDLRSWTAANTAAQISKHKSEATQEAKYQRAYLEGECVEWLLRHLKNGKETLQRIDPPKTHVTHHPSPEGDVTLRCWALGFYPKEITLNWQRDGEDQTQDMELVETRPSGDGNFQKWAAVVVPAGEEQRYTCHVHHEGLPEPLTLRWGKMRTRNLLSGSKQEAFWRPSAG</sequence>
<protein>
    <recommendedName>
        <fullName evidence="11">Ig-like domain-containing protein</fullName>
    </recommendedName>
</protein>
<evidence type="ECO:0000313" key="13">
    <source>
        <dbReference type="Proteomes" id="UP000694422"/>
    </source>
</evidence>
<comment type="similarity">
    <text evidence="2 10">Belongs to the MHC class I family.</text>
</comment>
<evidence type="ECO:0000256" key="9">
    <source>
        <dbReference type="ARBA" id="ARBA00023180"/>
    </source>
</evidence>
<dbReference type="GO" id="GO:0002486">
    <property type="term" value="P:antigen processing and presentation of endogenous peptide antigen via MHC class I via ER pathway, TAP-independent"/>
    <property type="evidence" value="ECO:0007669"/>
    <property type="project" value="TreeGrafter"/>
</dbReference>
<evidence type="ECO:0000256" key="5">
    <source>
        <dbReference type="ARBA" id="ARBA00022859"/>
    </source>
</evidence>
<dbReference type="GO" id="GO:0006955">
    <property type="term" value="P:immune response"/>
    <property type="evidence" value="ECO:0007669"/>
    <property type="project" value="TreeGrafter"/>
</dbReference>
<keyword evidence="4" id="KW-0812">Transmembrane</keyword>
<keyword evidence="9" id="KW-0325">Glycoprotein</keyword>
<evidence type="ECO:0000313" key="12">
    <source>
        <dbReference type="Ensembl" id="ENSSDAP00000016720.1"/>
    </source>
</evidence>
<reference evidence="12" key="1">
    <citation type="submission" date="2025-08" db="UniProtKB">
        <authorList>
            <consortium name="Ensembl"/>
        </authorList>
    </citation>
    <scope>IDENTIFICATION</scope>
</reference>
<accession>A0A8C9PWV1</accession>
<evidence type="ECO:0000256" key="10">
    <source>
        <dbReference type="RuleBase" id="RU004439"/>
    </source>
</evidence>
<evidence type="ECO:0000256" key="7">
    <source>
        <dbReference type="ARBA" id="ARBA00023136"/>
    </source>
</evidence>
<dbReference type="Pfam" id="PF07654">
    <property type="entry name" value="C1-set"/>
    <property type="match status" value="1"/>
</dbReference>
<dbReference type="GO" id="GO:0030670">
    <property type="term" value="C:phagocytic vesicle membrane"/>
    <property type="evidence" value="ECO:0007669"/>
    <property type="project" value="UniProtKB-ARBA"/>
</dbReference>
<feature type="domain" description="Ig-like" evidence="11">
    <location>
        <begin position="227"/>
        <end position="315"/>
    </location>
</feature>
<dbReference type="InterPro" id="IPR050208">
    <property type="entry name" value="MHC_class-I_related"/>
</dbReference>
<dbReference type="AlphaFoldDB" id="A0A8C9PWV1"/>
<evidence type="ECO:0000256" key="8">
    <source>
        <dbReference type="ARBA" id="ARBA00023157"/>
    </source>
</evidence>
<dbReference type="GO" id="GO:0042605">
    <property type="term" value="F:peptide antigen binding"/>
    <property type="evidence" value="ECO:0007669"/>
    <property type="project" value="TreeGrafter"/>
</dbReference>
<dbReference type="GO" id="GO:0005615">
    <property type="term" value="C:extracellular space"/>
    <property type="evidence" value="ECO:0007669"/>
    <property type="project" value="TreeGrafter"/>
</dbReference>
<dbReference type="GO" id="GO:0042612">
    <property type="term" value="C:MHC class I protein complex"/>
    <property type="evidence" value="ECO:0007669"/>
    <property type="project" value="UniProtKB-KW"/>
</dbReference>
<dbReference type="GO" id="GO:0098553">
    <property type="term" value="C:lumenal side of endoplasmic reticulum membrane"/>
    <property type="evidence" value="ECO:0007669"/>
    <property type="project" value="UniProtKB-ARBA"/>
</dbReference>
<proteinExistence type="inferred from homology"/>
<dbReference type="InterPro" id="IPR011161">
    <property type="entry name" value="MHC_I-like_Ag-recog"/>
</dbReference>
<evidence type="ECO:0000256" key="3">
    <source>
        <dbReference type="ARBA" id="ARBA00022451"/>
    </source>
</evidence>
<dbReference type="InterPro" id="IPR011162">
    <property type="entry name" value="MHC_I/II-like_Ag-recog"/>
</dbReference>